<dbReference type="GO" id="GO:0043709">
    <property type="term" value="P:cell adhesion involved in single-species biofilm formation"/>
    <property type="evidence" value="ECO:0007669"/>
    <property type="project" value="TreeGrafter"/>
</dbReference>
<dbReference type="PANTHER" id="PTHR45138">
    <property type="entry name" value="REGULATORY COMPONENTS OF SENSORY TRANSDUCTION SYSTEM"/>
    <property type="match status" value="1"/>
</dbReference>
<dbReference type="GO" id="GO:0005886">
    <property type="term" value="C:plasma membrane"/>
    <property type="evidence" value="ECO:0007669"/>
    <property type="project" value="TreeGrafter"/>
</dbReference>
<dbReference type="Pfam" id="PF04340">
    <property type="entry name" value="DUF484"/>
    <property type="match status" value="1"/>
</dbReference>
<dbReference type="InterPro" id="IPR000160">
    <property type="entry name" value="GGDEF_dom"/>
</dbReference>
<evidence type="ECO:0000313" key="6">
    <source>
        <dbReference type="EMBL" id="HEB96100.1"/>
    </source>
</evidence>
<feature type="coiled-coil region" evidence="4">
    <location>
        <begin position="16"/>
        <end position="43"/>
    </location>
</feature>
<gene>
    <name evidence="6" type="ORF">ENI96_06695</name>
</gene>
<reference evidence="6" key="1">
    <citation type="journal article" date="2020" name="mSystems">
        <title>Genome- and Community-Level Interaction Insights into Carbon Utilization and Element Cycling Functions of Hydrothermarchaeota in Hydrothermal Sediment.</title>
        <authorList>
            <person name="Zhou Z."/>
            <person name="Liu Y."/>
            <person name="Xu W."/>
            <person name="Pan J."/>
            <person name="Luo Z.H."/>
            <person name="Li M."/>
        </authorList>
    </citation>
    <scope>NUCLEOTIDE SEQUENCE [LARGE SCALE GENOMIC DNA]</scope>
    <source>
        <strain evidence="6">HyVt-443</strain>
    </source>
</reference>
<organism evidence="6">
    <name type="scientific">Sedimenticola thiotaurini</name>
    <dbReference type="NCBI Taxonomy" id="1543721"/>
    <lineage>
        <taxon>Bacteria</taxon>
        <taxon>Pseudomonadati</taxon>
        <taxon>Pseudomonadota</taxon>
        <taxon>Gammaproteobacteria</taxon>
        <taxon>Chromatiales</taxon>
        <taxon>Sedimenticolaceae</taxon>
        <taxon>Sedimenticola</taxon>
    </lineage>
</organism>
<sequence>MCKPLQSSFLSPEAENRRLRERLDEWEREARNNEEVFRRFREREQELLDADGLPQLLEILTDGMQVSFKVCAVSLVLQDGNHELRRLLDAGGRPAATFDRVRFVDDLESFHPLYCRLNRPLLGPYQADEHQSLFPGGCPPLGSVALVPLMLRGQPVGSLNLGSRDATRFTRHHSTDFLSRLAMIAAVCLENTAVRQHLVFSGITDALTGLHNRRYLERRLQEEIARARRHGQPLSCLFVDADHFKRVNDEHGHNTGDLVLREIARRMRECLRRSDVATRFGGEEFALLLPQTDADEAFCLAERIRRHIGGQPFPTAQGGRIPVTVSIGVGELPGEGGDGAGKRMLEQADAALYQAKRQGRDRVVRADRPA</sequence>
<dbReference type="Gene3D" id="3.30.70.270">
    <property type="match status" value="1"/>
</dbReference>
<dbReference type="InterPro" id="IPR029016">
    <property type="entry name" value="GAF-like_dom_sf"/>
</dbReference>
<dbReference type="GO" id="GO:0052621">
    <property type="term" value="F:diguanylate cyclase activity"/>
    <property type="evidence" value="ECO:0007669"/>
    <property type="project" value="UniProtKB-EC"/>
</dbReference>
<dbReference type="Pfam" id="PF00990">
    <property type="entry name" value="GGDEF"/>
    <property type="match status" value="1"/>
</dbReference>
<dbReference type="PROSITE" id="PS50887">
    <property type="entry name" value="GGDEF"/>
    <property type="match status" value="1"/>
</dbReference>
<dbReference type="NCBIfam" id="TIGR00254">
    <property type="entry name" value="GGDEF"/>
    <property type="match status" value="1"/>
</dbReference>
<dbReference type="Gene3D" id="3.30.450.40">
    <property type="match status" value="1"/>
</dbReference>
<evidence type="ECO:0000259" key="5">
    <source>
        <dbReference type="PROSITE" id="PS50887"/>
    </source>
</evidence>
<keyword evidence="4" id="KW-0175">Coiled coil</keyword>
<feature type="domain" description="GGDEF" evidence="5">
    <location>
        <begin position="232"/>
        <end position="368"/>
    </location>
</feature>
<comment type="catalytic activity">
    <reaction evidence="3">
        <text>2 GTP = 3',3'-c-di-GMP + 2 diphosphate</text>
        <dbReference type="Rhea" id="RHEA:24898"/>
        <dbReference type="ChEBI" id="CHEBI:33019"/>
        <dbReference type="ChEBI" id="CHEBI:37565"/>
        <dbReference type="ChEBI" id="CHEBI:58805"/>
        <dbReference type="EC" id="2.7.7.65"/>
    </reaction>
</comment>
<dbReference type="InterPro" id="IPR043128">
    <property type="entry name" value="Rev_trsase/Diguanyl_cyclase"/>
</dbReference>
<dbReference type="PANTHER" id="PTHR45138:SF9">
    <property type="entry name" value="DIGUANYLATE CYCLASE DGCM-RELATED"/>
    <property type="match status" value="1"/>
</dbReference>
<dbReference type="SMART" id="SM00267">
    <property type="entry name" value="GGDEF"/>
    <property type="match status" value="1"/>
</dbReference>
<dbReference type="SUPFAM" id="SSF55781">
    <property type="entry name" value="GAF domain-like"/>
    <property type="match status" value="1"/>
</dbReference>
<dbReference type="EMBL" id="DRKP01000074">
    <property type="protein sequence ID" value="HEB96100.1"/>
    <property type="molecule type" value="Genomic_DNA"/>
</dbReference>
<evidence type="ECO:0000256" key="1">
    <source>
        <dbReference type="ARBA" id="ARBA00001946"/>
    </source>
</evidence>
<evidence type="ECO:0000256" key="2">
    <source>
        <dbReference type="ARBA" id="ARBA00012528"/>
    </source>
</evidence>
<name>A0A831RK32_9GAMM</name>
<dbReference type="InterPro" id="IPR029787">
    <property type="entry name" value="Nucleotide_cyclase"/>
</dbReference>
<accession>A0A831RK32</accession>
<dbReference type="InterPro" id="IPR007435">
    <property type="entry name" value="DUF484"/>
</dbReference>
<dbReference type="Proteomes" id="UP000886251">
    <property type="component" value="Unassembled WGS sequence"/>
</dbReference>
<dbReference type="FunFam" id="3.30.70.270:FF:000001">
    <property type="entry name" value="Diguanylate cyclase domain protein"/>
    <property type="match status" value="1"/>
</dbReference>
<comment type="caution">
    <text evidence="6">The sequence shown here is derived from an EMBL/GenBank/DDBJ whole genome shotgun (WGS) entry which is preliminary data.</text>
</comment>
<dbReference type="GO" id="GO:1902201">
    <property type="term" value="P:negative regulation of bacterial-type flagellum-dependent cell motility"/>
    <property type="evidence" value="ECO:0007669"/>
    <property type="project" value="TreeGrafter"/>
</dbReference>
<comment type="cofactor">
    <cofactor evidence="1">
        <name>Mg(2+)</name>
        <dbReference type="ChEBI" id="CHEBI:18420"/>
    </cofactor>
</comment>
<dbReference type="CDD" id="cd01949">
    <property type="entry name" value="GGDEF"/>
    <property type="match status" value="1"/>
</dbReference>
<protein>
    <recommendedName>
        <fullName evidence="2">diguanylate cyclase</fullName>
        <ecNumber evidence="2">2.7.7.65</ecNumber>
    </recommendedName>
</protein>
<dbReference type="InterPro" id="IPR050469">
    <property type="entry name" value="Diguanylate_Cyclase"/>
</dbReference>
<proteinExistence type="predicted"/>
<dbReference type="AlphaFoldDB" id="A0A831RK32"/>
<evidence type="ECO:0000256" key="3">
    <source>
        <dbReference type="ARBA" id="ARBA00034247"/>
    </source>
</evidence>
<evidence type="ECO:0000256" key="4">
    <source>
        <dbReference type="SAM" id="Coils"/>
    </source>
</evidence>
<dbReference type="SUPFAM" id="SSF55073">
    <property type="entry name" value="Nucleotide cyclase"/>
    <property type="match status" value="1"/>
</dbReference>
<dbReference type="EC" id="2.7.7.65" evidence="2"/>